<dbReference type="EMBL" id="CP048711">
    <property type="protein sequence ID" value="QIB66513.1"/>
    <property type="molecule type" value="Genomic_DNA"/>
</dbReference>
<dbReference type="SMART" id="SM00939">
    <property type="entry name" value="PepX_C"/>
    <property type="match status" value="1"/>
</dbReference>
<dbReference type="InterPro" id="IPR008979">
    <property type="entry name" value="Galactose-bd-like_sf"/>
</dbReference>
<proteinExistence type="predicted"/>
<dbReference type="Proteomes" id="UP000477680">
    <property type="component" value="Chromosome"/>
</dbReference>
<keyword evidence="3" id="KW-0378">Hydrolase</keyword>
<evidence type="ECO:0000313" key="4">
    <source>
        <dbReference type="Proteomes" id="UP000477680"/>
    </source>
</evidence>
<dbReference type="GO" id="GO:0008239">
    <property type="term" value="F:dipeptidyl-peptidase activity"/>
    <property type="evidence" value="ECO:0007669"/>
    <property type="project" value="InterPro"/>
</dbReference>
<dbReference type="Gene3D" id="2.60.120.260">
    <property type="entry name" value="Galactose-binding domain-like"/>
    <property type="match status" value="1"/>
</dbReference>
<gene>
    <name evidence="3" type="ORF">G3T16_15025</name>
</gene>
<dbReference type="SUPFAM" id="SSF49785">
    <property type="entry name" value="Galactose-binding domain-like"/>
    <property type="match status" value="1"/>
</dbReference>
<keyword evidence="4" id="KW-1185">Reference proteome</keyword>
<dbReference type="NCBIfam" id="TIGR00976">
    <property type="entry name" value="CocE_NonD"/>
    <property type="match status" value="1"/>
</dbReference>
<dbReference type="KEGG" id="kim:G3T16_15025"/>
<evidence type="ECO:0000259" key="2">
    <source>
        <dbReference type="SMART" id="SM00939"/>
    </source>
</evidence>
<dbReference type="InterPro" id="IPR005674">
    <property type="entry name" value="CocE/Ser_esterase"/>
</dbReference>
<evidence type="ECO:0000256" key="1">
    <source>
        <dbReference type="SAM" id="MobiDB-lite"/>
    </source>
</evidence>
<organism evidence="3 4">
    <name type="scientific">Kineobactrum salinum</name>
    <dbReference type="NCBI Taxonomy" id="2708301"/>
    <lineage>
        <taxon>Bacteria</taxon>
        <taxon>Pseudomonadati</taxon>
        <taxon>Pseudomonadota</taxon>
        <taxon>Gammaproteobacteria</taxon>
        <taxon>Cellvibrionales</taxon>
        <taxon>Halieaceae</taxon>
        <taxon>Kineobactrum</taxon>
    </lineage>
</organism>
<dbReference type="Pfam" id="PF08530">
    <property type="entry name" value="PepX_C"/>
    <property type="match status" value="1"/>
</dbReference>
<name>A0A6C0U3T8_9GAMM</name>
<feature type="region of interest" description="Disordered" evidence="1">
    <location>
        <begin position="1"/>
        <end position="40"/>
    </location>
</feature>
<dbReference type="InterPro" id="IPR013736">
    <property type="entry name" value="Xaa-Pro_dipept_C"/>
</dbReference>
<reference evidence="3 4" key="1">
    <citation type="submission" date="2020-02" db="EMBL/GenBank/DDBJ databases">
        <title>Genome sequencing for Kineobactrum sp. M2.</title>
        <authorList>
            <person name="Park S.-J."/>
        </authorList>
    </citation>
    <scope>NUCLEOTIDE SEQUENCE [LARGE SCALE GENOMIC DNA]</scope>
    <source>
        <strain evidence="3 4">M2</strain>
    </source>
</reference>
<sequence length="203" mass="22385">MNGDGRLSTETPPPGEAADRYRFDPENPAPYATGLDAKQMGGPDDYRKVELRSDVLVYTTAAFTQNQRVCGPLQVVLFASSSARDTDWTAKLLVVHPSGYAQRLNDGIIRARYRHGTDSESLLTPGKPEEYRIDLWATCLDVLPGYRLRLEISSSAAGKYDVNLNTGGDQAREKSSVVAEQTVHHNALRPSHILLPFVSPKDE</sequence>
<accession>A0A6C0U3T8</accession>
<dbReference type="AlphaFoldDB" id="A0A6C0U3T8"/>
<feature type="domain" description="Xaa-Pro dipeptidyl-peptidase C-terminal" evidence="2">
    <location>
        <begin position="2"/>
        <end position="194"/>
    </location>
</feature>
<protein>
    <submittedName>
        <fullName evidence="3">CocE/NonD family hydrolase</fullName>
    </submittedName>
</protein>
<evidence type="ECO:0000313" key="3">
    <source>
        <dbReference type="EMBL" id="QIB66513.1"/>
    </source>
</evidence>